<accession>A0A377G802</accession>
<evidence type="ECO:0000256" key="1">
    <source>
        <dbReference type="SAM" id="Phobius"/>
    </source>
</evidence>
<keyword evidence="4" id="KW-1185">Reference proteome</keyword>
<dbReference type="InterPro" id="IPR022104">
    <property type="entry name" value="DUF3644"/>
</dbReference>
<dbReference type="GeneID" id="93292723"/>
<evidence type="ECO:0000259" key="2">
    <source>
        <dbReference type="Pfam" id="PF12358"/>
    </source>
</evidence>
<feature type="domain" description="DUF3644" evidence="2">
    <location>
        <begin position="93"/>
        <end position="272"/>
    </location>
</feature>
<dbReference type="Pfam" id="PF12358">
    <property type="entry name" value="DUF3644"/>
    <property type="match status" value="1"/>
</dbReference>
<evidence type="ECO:0000313" key="4">
    <source>
        <dbReference type="Proteomes" id="UP000254554"/>
    </source>
</evidence>
<keyword evidence="1" id="KW-0812">Transmembrane</keyword>
<dbReference type="RefSeq" id="WP_019349907.1">
    <property type="nucleotide sequence ID" value="NZ_UGGT01000001.1"/>
</dbReference>
<keyword evidence="1" id="KW-1133">Transmembrane helix</keyword>
<evidence type="ECO:0000313" key="3">
    <source>
        <dbReference type="EMBL" id="STO20590.1"/>
    </source>
</evidence>
<name>A0A377G802_9GAMM</name>
<sequence length="406" mass="47464">MSRYHRIDMAYAFLLEKEKTAAPFSIEELAEYVGWTSESCKTYVSKRWFQYLNKRSDNKYDVRGISSLSQNNFRILHSQKLMEVNDVSERSLLIKKAKEFALLGVAVYNNPFTEVKTYGFIVNIVIAFTSLFHAIFHKNSIDFYYKDEQGNYLQIDGEYKAWELSTCCDQYWERTTPEKANLKFLIGLRNKIEHRNLPHIDLMVAGYCQAALSNFETLMVEEFGEHHALLTNLAIAMQLTRVATKQQEIALKIFQKDNYQVIKQFMETFNNDLCNDEILDSQKYRIRAFLIPKIGNHQNSSDLAIEFVNAKNLNADELANYNHAIALIKGVESPFKLRPKKVVDQVKEQIPEFNMSQHTRCWKQFKARPTKINPKFKGKYAAYIEGFDGYLYSQEWVNFLINELTK</sequence>
<dbReference type="AlphaFoldDB" id="A0A377G802"/>
<feature type="transmembrane region" description="Helical" evidence="1">
    <location>
        <begin position="118"/>
        <end position="136"/>
    </location>
</feature>
<protein>
    <submittedName>
        <fullName evidence="3">Protein of uncharacterized function (DUF3644)</fullName>
    </submittedName>
</protein>
<reference evidence="3 4" key="1">
    <citation type="submission" date="2018-06" db="EMBL/GenBank/DDBJ databases">
        <authorList>
            <consortium name="Pathogen Informatics"/>
            <person name="Doyle S."/>
        </authorList>
    </citation>
    <scope>NUCLEOTIDE SEQUENCE [LARGE SCALE GENOMIC DNA]</scope>
    <source>
        <strain evidence="3 4">NCTC11370</strain>
    </source>
</reference>
<proteinExistence type="predicted"/>
<dbReference type="OrthoDB" id="1551227at2"/>
<dbReference type="Proteomes" id="UP000254554">
    <property type="component" value="Unassembled WGS sequence"/>
</dbReference>
<organism evidence="3 4">
    <name type="scientific">Fluoribacter dumoffii</name>
    <dbReference type="NCBI Taxonomy" id="463"/>
    <lineage>
        <taxon>Bacteria</taxon>
        <taxon>Pseudomonadati</taxon>
        <taxon>Pseudomonadota</taxon>
        <taxon>Gammaproteobacteria</taxon>
        <taxon>Legionellales</taxon>
        <taxon>Legionellaceae</taxon>
        <taxon>Fluoribacter</taxon>
    </lineage>
</organism>
<gene>
    <name evidence="3" type="ORF">NCTC11370_00649</name>
</gene>
<dbReference type="EMBL" id="UGGT01000001">
    <property type="protein sequence ID" value="STO20590.1"/>
    <property type="molecule type" value="Genomic_DNA"/>
</dbReference>
<keyword evidence="1" id="KW-0472">Membrane</keyword>